<name>A0A0A6XBL1_ACTUT</name>
<evidence type="ECO:0000313" key="5">
    <source>
        <dbReference type="Proteomes" id="UP000054537"/>
    </source>
</evidence>
<evidence type="ECO:0000313" key="4">
    <source>
        <dbReference type="EMBL" id="KHD77497.1"/>
    </source>
</evidence>
<dbReference type="InterPro" id="IPR050126">
    <property type="entry name" value="Ap4A_hydrolase"/>
</dbReference>
<dbReference type="EMBL" id="JRTT01000010">
    <property type="protein sequence ID" value="KHD77497.1"/>
    <property type="molecule type" value="Genomic_DNA"/>
</dbReference>
<dbReference type="eggNOG" id="COG0639">
    <property type="taxonomic scope" value="Bacteria"/>
</dbReference>
<evidence type="ECO:0000256" key="1">
    <source>
        <dbReference type="ARBA" id="ARBA00008950"/>
    </source>
</evidence>
<reference evidence="4 5" key="1">
    <citation type="submission" date="2014-10" db="EMBL/GenBank/DDBJ databases">
        <title>Draft genome sequence of Actinoplanes utahensis NRRL 12052.</title>
        <authorList>
            <person name="Velasco-Bucheli B."/>
            <person name="del Cerro C."/>
            <person name="Hormigo D."/>
            <person name="Garcia J.L."/>
            <person name="Acebal C."/>
            <person name="Arroyo M."/>
            <person name="de la Mata I."/>
        </authorList>
    </citation>
    <scope>NUCLEOTIDE SEQUENCE [LARGE SCALE GENOMIC DNA]</scope>
    <source>
        <strain evidence="4 5">NRRL 12052</strain>
    </source>
</reference>
<evidence type="ECO:0000259" key="3">
    <source>
        <dbReference type="Pfam" id="PF12850"/>
    </source>
</evidence>
<dbReference type="InterPro" id="IPR029052">
    <property type="entry name" value="Metallo-depent_PP-like"/>
</dbReference>
<evidence type="ECO:0000256" key="2">
    <source>
        <dbReference type="RuleBase" id="RU362039"/>
    </source>
</evidence>
<dbReference type="RefSeq" id="WP_043524004.1">
    <property type="nucleotide sequence ID" value="NZ_BAABKU010000015.1"/>
</dbReference>
<keyword evidence="2" id="KW-0479">Metal-binding</keyword>
<proteinExistence type="inferred from homology"/>
<dbReference type="InterPro" id="IPR024654">
    <property type="entry name" value="Calcineurin-like_PHP_lpxH"/>
</dbReference>
<dbReference type="GO" id="GO:0016791">
    <property type="term" value="F:phosphatase activity"/>
    <property type="evidence" value="ECO:0007669"/>
    <property type="project" value="TreeGrafter"/>
</dbReference>
<dbReference type="NCBIfam" id="TIGR00040">
    <property type="entry name" value="yfcE"/>
    <property type="match status" value="1"/>
</dbReference>
<dbReference type="Gene3D" id="3.60.21.10">
    <property type="match status" value="1"/>
</dbReference>
<comment type="cofactor">
    <cofactor evidence="2">
        <name>a divalent metal cation</name>
        <dbReference type="ChEBI" id="CHEBI:60240"/>
    </cofactor>
</comment>
<dbReference type="Pfam" id="PF12850">
    <property type="entry name" value="Metallophos_2"/>
    <property type="match status" value="1"/>
</dbReference>
<dbReference type="PANTHER" id="PTHR42850">
    <property type="entry name" value="METALLOPHOSPHOESTERASE"/>
    <property type="match status" value="1"/>
</dbReference>
<dbReference type="GO" id="GO:0046872">
    <property type="term" value="F:metal ion binding"/>
    <property type="evidence" value="ECO:0007669"/>
    <property type="project" value="UniProtKB-KW"/>
</dbReference>
<dbReference type="AlphaFoldDB" id="A0A0A6XBL1"/>
<organism evidence="4 5">
    <name type="scientific">Actinoplanes utahensis</name>
    <dbReference type="NCBI Taxonomy" id="1869"/>
    <lineage>
        <taxon>Bacteria</taxon>
        <taxon>Bacillati</taxon>
        <taxon>Actinomycetota</taxon>
        <taxon>Actinomycetes</taxon>
        <taxon>Micromonosporales</taxon>
        <taxon>Micromonosporaceae</taxon>
        <taxon>Actinoplanes</taxon>
    </lineage>
</organism>
<dbReference type="Proteomes" id="UP000054537">
    <property type="component" value="Unassembled WGS sequence"/>
</dbReference>
<dbReference type="SUPFAM" id="SSF56300">
    <property type="entry name" value="Metallo-dependent phosphatases"/>
    <property type="match status" value="1"/>
</dbReference>
<protein>
    <recommendedName>
        <fullName evidence="2">Phosphoesterase</fullName>
        <ecNumber evidence="2">3.1.4.-</ecNumber>
    </recommendedName>
</protein>
<keyword evidence="5" id="KW-1185">Reference proteome</keyword>
<gene>
    <name evidence="4" type="ORF">MB27_10290</name>
</gene>
<dbReference type="InterPro" id="IPR000979">
    <property type="entry name" value="Phosphodiesterase_MJ0936/Vps29"/>
</dbReference>
<dbReference type="PANTHER" id="PTHR42850:SF2">
    <property type="entry name" value="BLL5683 PROTEIN"/>
    <property type="match status" value="1"/>
</dbReference>
<dbReference type="GO" id="GO:0005737">
    <property type="term" value="C:cytoplasm"/>
    <property type="evidence" value="ECO:0007669"/>
    <property type="project" value="TreeGrafter"/>
</dbReference>
<feature type="domain" description="Calcineurin-like phosphoesterase" evidence="3">
    <location>
        <begin position="5"/>
        <end position="194"/>
    </location>
</feature>
<comment type="similarity">
    <text evidence="1 2">Belongs to the metallophosphoesterase superfamily. YfcE family.</text>
</comment>
<accession>A0A0A6XBL1</accession>
<sequence length="251" mass="26808">MISTVAVLSDIHGVLPALDRVLAEPAVAAADLIVVTGDHTWGPQPAEVLDRLVALGERAVLVRGNADRELLRMSRGEDIGLGDDPLSVWGAAQLREDHQRLLDAMPEQVTIEVGGFGPVRFCHATPRDDQEVVLVDSRLERWAEVFAGLPEEVATVVCGHTHMPFLRLVDGRLVVNPGSVGLPYGRRGSHWAILSAGIVSMGRTLIDPGVLAREVVGASALPGVADWVRQNLVDPAGDVEAIATFGPRDGR</sequence>
<dbReference type="OrthoDB" id="5241795at2"/>
<dbReference type="STRING" id="1869.MB27_10290"/>
<comment type="caution">
    <text evidence="4">The sequence shown here is derived from an EMBL/GenBank/DDBJ whole genome shotgun (WGS) entry which is preliminary data.</text>
</comment>
<dbReference type="EC" id="3.1.4.-" evidence="2"/>